<proteinExistence type="predicted"/>
<dbReference type="EMBL" id="JAQMLA010000080">
    <property type="protein sequence ID" value="MDB8688370.1"/>
    <property type="molecule type" value="Genomic_DNA"/>
</dbReference>
<evidence type="ECO:0008006" key="4">
    <source>
        <dbReference type="Google" id="ProtNLM"/>
    </source>
</evidence>
<dbReference type="RefSeq" id="WP_118445372.1">
    <property type="nucleotide sequence ID" value="NZ_JAQMLA010000080.1"/>
</dbReference>
<dbReference type="Proteomes" id="UP000285610">
    <property type="component" value="Unassembled WGS sequence"/>
</dbReference>
<sequence length="94" mass="10955">MNMEKFEQLWNEVSEIGRITANGYRVYIQYCLSGAMTQKQLLEKKPDWKVSSVSNTVRMLHSIGLLDCKVENGNIIYFVNENFRADDYLNKKNA</sequence>
<dbReference type="EMBL" id="QRQE01000076">
    <property type="protein sequence ID" value="RHM69158.1"/>
    <property type="molecule type" value="Genomic_DNA"/>
</dbReference>
<name>A0A415S222_MEDGN</name>
<reference evidence="2 3" key="1">
    <citation type="submission" date="2018-08" db="EMBL/GenBank/DDBJ databases">
        <title>A genome reference for cultivated species of the human gut microbiota.</title>
        <authorList>
            <person name="Zou Y."/>
            <person name="Xue W."/>
            <person name="Luo G."/>
        </authorList>
    </citation>
    <scope>NUCLEOTIDE SEQUENCE [LARGE SCALE GENOMIC DNA]</scope>
    <source>
        <strain evidence="2 3">AF33-12</strain>
    </source>
</reference>
<dbReference type="Proteomes" id="UP001212160">
    <property type="component" value="Unassembled WGS sequence"/>
</dbReference>
<dbReference type="SUPFAM" id="SSF46785">
    <property type="entry name" value="Winged helix' DNA-binding domain"/>
    <property type="match status" value="1"/>
</dbReference>
<evidence type="ECO:0000313" key="1">
    <source>
        <dbReference type="EMBL" id="MDB8688370.1"/>
    </source>
</evidence>
<evidence type="ECO:0000313" key="2">
    <source>
        <dbReference type="EMBL" id="RHM69158.1"/>
    </source>
</evidence>
<gene>
    <name evidence="2" type="ORF">DWZ50_18530</name>
    <name evidence="1" type="ORF">PNW85_17195</name>
</gene>
<reference evidence="1" key="2">
    <citation type="submission" date="2023-01" db="EMBL/GenBank/DDBJ databases">
        <title>Human gut microbiome strain richness.</title>
        <authorList>
            <person name="Chen-Liaw A."/>
        </authorList>
    </citation>
    <scope>NUCLEOTIDE SEQUENCE</scope>
    <source>
        <strain evidence="1">RTP21484st1_H11_RTP21484_190118</strain>
    </source>
</reference>
<evidence type="ECO:0000313" key="3">
    <source>
        <dbReference type="Proteomes" id="UP000285610"/>
    </source>
</evidence>
<comment type="caution">
    <text evidence="2">The sequence shown here is derived from an EMBL/GenBank/DDBJ whole genome shotgun (WGS) entry which is preliminary data.</text>
</comment>
<organism evidence="2 3">
    <name type="scientific">Mediterraneibacter gnavus</name>
    <name type="common">Ruminococcus gnavus</name>
    <dbReference type="NCBI Taxonomy" id="33038"/>
    <lineage>
        <taxon>Bacteria</taxon>
        <taxon>Bacillati</taxon>
        <taxon>Bacillota</taxon>
        <taxon>Clostridia</taxon>
        <taxon>Lachnospirales</taxon>
        <taxon>Lachnospiraceae</taxon>
        <taxon>Mediterraneibacter</taxon>
    </lineage>
</organism>
<dbReference type="InterPro" id="IPR036390">
    <property type="entry name" value="WH_DNA-bd_sf"/>
</dbReference>
<protein>
    <recommendedName>
        <fullName evidence="4">MarR family transcriptional regulator</fullName>
    </recommendedName>
</protein>
<dbReference type="AlphaFoldDB" id="A0A415S222"/>
<accession>A0A415S222</accession>